<gene>
    <name evidence="3" type="ORF">BCF44_13169</name>
</gene>
<keyword evidence="4" id="KW-1185">Reference proteome</keyword>
<dbReference type="InterPro" id="IPR002559">
    <property type="entry name" value="Transposase_11"/>
</dbReference>
<accession>A0A3E0GTG4</accession>
<dbReference type="GO" id="GO:0003677">
    <property type="term" value="F:DNA binding"/>
    <property type="evidence" value="ECO:0007669"/>
    <property type="project" value="InterPro"/>
</dbReference>
<feature type="domain" description="Transposase IS4-like" evidence="2">
    <location>
        <begin position="1"/>
        <end position="46"/>
    </location>
</feature>
<evidence type="ECO:0000313" key="4">
    <source>
        <dbReference type="Proteomes" id="UP000256269"/>
    </source>
</evidence>
<evidence type="ECO:0000259" key="2">
    <source>
        <dbReference type="Pfam" id="PF01609"/>
    </source>
</evidence>
<dbReference type="Pfam" id="PF01609">
    <property type="entry name" value="DDE_Tnp_1"/>
    <property type="match status" value="1"/>
</dbReference>
<evidence type="ECO:0000313" key="3">
    <source>
        <dbReference type="EMBL" id="REH27014.1"/>
    </source>
</evidence>
<dbReference type="PANTHER" id="PTHR30007">
    <property type="entry name" value="PHP DOMAIN PROTEIN"/>
    <property type="match status" value="1"/>
</dbReference>
<feature type="region of interest" description="Disordered" evidence="1">
    <location>
        <begin position="1"/>
        <end position="28"/>
    </location>
</feature>
<sequence>MDSQTVTGADTVGADTRGYDAGKKPGGRKRFIVTDTLGLLLAVVVLPACV</sequence>
<evidence type="ECO:0000256" key="1">
    <source>
        <dbReference type="SAM" id="MobiDB-lite"/>
    </source>
</evidence>
<organism evidence="3 4">
    <name type="scientific">Kutzneria buriramensis</name>
    <dbReference type="NCBI Taxonomy" id="1045776"/>
    <lineage>
        <taxon>Bacteria</taxon>
        <taxon>Bacillati</taxon>
        <taxon>Actinomycetota</taxon>
        <taxon>Actinomycetes</taxon>
        <taxon>Pseudonocardiales</taxon>
        <taxon>Pseudonocardiaceae</taxon>
        <taxon>Kutzneria</taxon>
    </lineage>
</organism>
<dbReference type="EMBL" id="QUNO01000031">
    <property type="protein sequence ID" value="REH27014.1"/>
    <property type="molecule type" value="Genomic_DNA"/>
</dbReference>
<protein>
    <submittedName>
        <fullName evidence="3">DDE family transposase</fullName>
    </submittedName>
</protein>
<dbReference type="GO" id="GO:0004803">
    <property type="term" value="F:transposase activity"/>
    <property type="evidence" value="ECO:0007669"/>
    <property type="project" value="InterPro"/>
</dbReference>
<proteinExistence type="predicted"/>
<reference evidence="3 4" key="1">
    <citation type="submission" date="2018-08" db="EMBL/GenBank/DDBJ databases">
        <title>Genomic Encyclopedia of Archaeal and Bacterial Type Strains, Phase II (KMG-II): from individual species to whole genera.</title>
        <authorList>
            <person name="Goeker M."/>
        </authorList>
    </citation>
    <scope>NUCLEOTIDE SEQUENCE [LARGE SCALE GENOMIC DNA]</scope>
    <source>
        <strain evidence="3 4">DSM 45791</strain>
    </source>
</reference>
<comment type="caution">
    <text evidence="3">The sequence shown here is derived from an EMBL/GenBank/DDBJ whole genome shotgun (WGS) entry which is preliminary data.</text>
</comment>
<name>A0A3E0GTG4_9PSEU</name>
<dbReference type="AlphaFoldDB" id="A0A3E0GTG4"/>
<dbReference type="PANTHER" id="PTHR30007:SF0">
    <property type="entry name" value="TRANSPOSASE"/>
    <property type="match status" value="1"/>
</dbReference>
<dbReference type="Proteomes" id="UP000256269">
    <property type="component" value="Unassembled WGS sequence"/>
</dbReference>
<dbReference type="GO" id="GO:0006313">
    <property type="term" value="P:DNA transposition"/>
    <property type="evidence" value="ECO:0007669"/>
    <property type="project" value="InterPro"/>
</dbReference>